<accession>A0A1G1ZUL9</accession>
<reference evidence="2 3" key="1">
    <citation type="journal article" date="2016" name="Nat. Commun.">
        <title>Thousands of microbial genomes shed light on interconnected biogeochemical processes in an aquifer system.</title>
        <authorList>
            <person name="Anantharaman K."/>
            <person name="Brown C.T."/>
            <person name="Hug L.A."/>
            <person name="Sharon I."/>
            <person name="Castelle C.J."/>
            <person name="Probst A.J."/>
            <person name="Thomas B.C."/>
            <person name="Singh A."/>
            <person name="Wilkins M.J."/>
            <person name="Karaoz U."/>
            <person name="Brodie E.L."/>
            <person name="Williams K.H."/>
            <person name="Hubbard S.S."/>
            <person name="Banfield J.F."/>
        </authorList>
    </citation>
    <scope>NUCLEOTIDE SEQUENCE [LARGE SCALE GENOMIC DNA]</scope>
</reference>
<gene>
    <name evidence="2" type="ORF">A3I24_00785</name>
</gene>
<feature type="transmembrane region" description="Helical" evidence="1">
    <location>
        <begin position="15"/>
        <end position="36"/>
    </location>
</feature>
<dbReference type="AlphaFoldDB" id="A0A1G1ZUL9"/>
<evidence type="ECO:0000313" key="2">
    <source>
        <dbReference type="EMBL" id="OGY68155.1"/>
    </source>
</evidence>
<evidence type="ECO:0000256" key="1">
    <source>
        <dbReference type="SAM" id="Phobius"/>
    </source>
</evidence>
<evidence type="ECO:0000313" key="3">
    <source>
        <dbReference type="Proteomes" id="UP000177690"/>
    </source>
</evidence>
<sequence>MTRNRNNSTVSFLDLMMNSLAGFICLFVFVFMMLIIKSKMKEETDKNIESAGLFVITVNWNDKSDDDVDTYVRDPAGNLVFFKSKEKGLMHLDRDDLGTKNDTLNEDGDEIAVKKNEERVIIRGIVPGEYIINVHMYAKNDWGPTPVTIKLVRLIGDDQEIFKNEVTFWNDDEEKTAFRFTLKADGSASNFNTLPRPLTPARI</sequence>
<proteinExistence type="predicted"/>
<protein>
    <recommendedName>
        <fullName evidence="4">DUF2135 domain-containing protein</fullName>
    </recommendedName>
</protein>
<evidence type="ECO:0008006" key="4">
    <source>
        <dbReference type="Google" id="ProtNLM"/>
    </source>
</evidence>
<keyword evidence="1" id="KW-0812">Transmembrane</keyword>
<dbReference type="EMBL" id="MHJL01000006">
    <property type="protein sequence ID" value="OGY68155.1"/>
    <property type="molecule type" value="Genomic_DNA"/>
</dbReference>
<organism evidence="2 3">
    <name type="scientific">Candidatus Harrisonbacteria bacterium RIFCSPLOWO2_02_FULL_41_13b</name>
    <dbReference type="NCBI Taxonomy" id="1798409"/>
    <lineage>
        <taxon>Bacteria</taxon>
        <taxon>Candidatus Harrisoniibacteriota</taxon>
    </lineage>
</organism>
<dbReference type="Gene3D" id="2.60.120.380">
    <property type="match status" value="1"/>
</dbReference>
<keyword evidence="1" id="KW-0472">Membrane</keyword>
<name>A0A1G1ZUL9_9BACT</name>
<dbReference type="Proteomes" id="UP000177690">
    <property type="component" value="Unassembled WGS sequence"/>
</dbReference>
<comment type="caution">
    <text evidence="2">The sequence shown here is derived from an EMBL/GenBank/DDBJ whole genome shotgun (WGS) entry which is preliminary data.</text>
</comment>
<keyword evidence="1" id="KW-1133">Transmembrane helix</keyword>
<dbReference type="STRING" id="1798409.A3I24_00785"/>